<evidence type="ECO:0000313" key="3">
    <source>
        <dbReference type="Proteomes" id="UP000218542"/>
    </source>
</evidence>
<proteinExistence type="predicted"/>
<dbReference type="GO" id="GO:0046872">
    <property type="term" value="F:metal ion binding"/>
    <property type="evidence" value="ECO:0007669"/>
    <property type="project" value="InterPro"/>
</dbReference>
<feature type="domain" description="Rubrerythrin diiron-binding" evidence="1">
    <location>
        <begin position="20"/>
        <end position="80"/>
    </location>
</feature>
<dbReference type="SUPFAM" id="SSF47240">
    <property type="entry name" value="Ferritin-like"/>
    <property type="match status" value="1"/>
</dbReference>
<dbReference type="OrthoDB" id="9949506at2"/>
<dbReference type="InterPro" id="IPR012347">
    <property type="entry name" value="Ferritin-like"/>
</dbReference>
<accession>A0A286TZR0</accession>
<comment type="caution">
    <text evidence="2">The sequence shown here is derived from an EMBL/GenBank/DDBJ whole genome shotgun (WGS) entry which is preliminary data.</text>
</comment>
<organism evidence="2 3">
    <name type="scientific">Candidatus Scalindua japonica</name>
    <dbReference type="NCBI Taxonomy" id="1284222"/>
    <lineage>
        <taxon>Bacteria</taxon>
        <taxon>Pseudomonadati</taxon>
        <taxon>Planctomycetota</taxon>
        <taxon>Candidatus Brocadiia</taxon>
        <taxon>Candidatus Brocadiales</taxon>
        <taxon>Candidatus Scalinduaceae</taxon>
        <taxon>Candidatus Scalindua</taxon>
    </lineage>
</organism>
<evidence type="ECO:0000313" key="2">
    <source>
        <dbReference type="EMBL" id="GAX61389.1"/>
    </source>
</evidence>
<dbReference type="AlphaFoldDB" id="A0A286TZR0"/>
<name>A0A286TZR0_9BACT</name>
<dbReference type="Gene3D" id="1.20.1260.10">
    <property type="match status" value="1"/>
</dbReference>
<dbReference type="GO" id="GO:0016491">
    <property type="term" value="F:oxidoreductase activity"/>
    <property type="evidence" value="ECO:0007669"/>
    <property type="project" value="InterPro"/>
</dbReference>
<reference evidence="3" key="1">
    <citation type="journal article" date="2017" name="Environ. Microbiol. Rep.">
        <title>Genetic Diversity of Marine Anaerobic Ammonium-Oxidizing Bacteria as Revealed by Genomic and Proteomic Analyses of 'Candidatus Scalindua japonica'.</title>
        <authorList>
            <person name="Oshiki M."/>
            <person name="Mizuto K."/>
            <person name="Kimura Z."/>
            <person name="Kindaichi T."/>
            <person name="Satoh H."/>
            <person name="Okabe S."/>
        </authorList>
    </citation>
    <scope>NUCLEOTIDE SEQUENCE [LARGE SCALE GENOMIC DNA]</scope>
    <source>
        <strain evidence="3">husup-a2</strain>
    </source>
</reference>
<dbReference type="Pfam" id="PF02915">
    <property type="entry name" value="Rubrerythrin"/>
    <property type="match status" value="1"/>
</dbReference>
<dbReference type="Proteomes" id="UP000218542">
    <property type="component" value="Unassembled WGS sequence"/>
</dbReference>
<gene>
    <name evidence="2" type="ORF">SCALIN_C22_0099</name>
</gene>
<sequence length="85" mass="9951">MNNQIEISGKRIKELEKVIEVLIVAIPREEVAYEFYHDLAKSIKHEGTRRMFIKVANQKLSHKGMLEMELKKLQQEIDKLKSTGK</sequence>
<dbReference type="RefSeq" id="WP_096894779.1">
    <property type="nucleotide sequence ID" value="NZ_BAOS01000022.1"/>
</dbReference>
<protein>
    <submittedName>
        <fullName evidence="2">Rubrerythrin-related protein</fullName>
    </submittedName>
</protein>
<keyword evidence="3" id="KW-1185">Reference proteome</keyword>
<evidence type="ECO:0000259" key="1">
    <source>
        <dbReference type="Pfam" id="PF02915"/>
    </source>
</evidence>
<dbReference type="EMBL" id="BAOS01000022">
    <property type="protein sequence ID" value="GAX61389.1"/>
    <property type="molecule type" value="Genomic_DNA"/>
</dbReference>
<dbReference type="InterPro" id="IPR003251">
    <property type="entry name" value="Rr_diiron-bd_dom"/>
</dbReference>
<dbReference type="InterPro" id="IPR009078">
    <property type="entry name" value="Ferritin-like_SF"/>
</dbReference>